<evidence type="ECO:0000313" key="8">
    <source>
        <dbReference type="EMBL" id="MDT8903143.1"/>
    </source>
</evidence>
<comment type="subcellular location">
    <subcellularLocation>
        <location evidence="1">Cell membrane</location>
        <topology evidence="1">Single-pass membrane protein</topology>
    </subcellularLocation>
</comment>
<evidence type="ECO:0000256" key="5">
    <source>
        <dbReference type="ARBA" id="ARBA00023136"/>
    </source>
</evidence>
<protein>
    <submittedName>
        <fullName evidence="8">PspC domain-containing protein</fullName>
    </submittedName>
</protein>
<dbReference type="InterPro" id="IPR007168">
    <property type="entry name" value="Phageshock_PspC_N"/>
</dbReference>
<feature type="domain" description="Phage shock protein PspC N-terminal" evidence="7">
    <location>
        <begin position="36"/>
        <end position="90"/>
    </location>
</feature>
<dbReference type="PANTHER" id="PTHR33885:SF3">
    <property type="entry name" value="PHAGE SHOCK PROTEIN C"/>
    <property type="match status" value="1"/>
</dbReference>
<evidence type="ECO:0000256" key="2">
    <source>
        <dbReference type="ARBA" id="ARBA00022475"/>
    </source>
</evidence>
<organism evidence="8 9">
    <name type="scientific">Anaeroselena agilis</name>
    <dbReference type="NCBI Taxonomy" id="3063788"/>
    <lineage>
        <taxon>Bacteria</taxon>
        <taxon>Bacillati</taxon>
        <taxon>Bacillota</taxon>
        <taxon>Negativicutes</taxon>
        <taxon>Acetonemataceae</taxon>
        <taxon>Anaeroselena</taxon>
    </lineage>
</organism>
<evidence type="ECO:0000259" key="7">
    <source>
        <dbReference type="Pfam" id="PF04024"/>
    </source>
</evidence>
<dbReference type="Pfam" id="PF04024">
    <property type="entry name" value="PspC"/>
    <property type="match status" value="1"/>
</dbReference>
<dbReference type="EMBL" id="JAUOZS010000001">
    <property type="protein sequence ID" value="MDT8903143.1"/>
    <property type="molecule type" value="Genomic_DNA"/>
</dbReference>
<gene>
    <name evidence="8" type="ORF">Q4T40_18060</name>
</gene>
<keyword evidence="3 6" id="KW-0812">Transmembrane</keyword>
<accession>A0ABU3P266</accession>
<feature type="transmembrane region" description="Helical" evidence="6">
    <location>
        <begin position="66"/>
        <end position="89"/>
    </location>
</feature>
<proteinExistence type="predicted"/>
<reference evidence="8 9" key="1">
    <citation type="submission" date="2023-07" db="EMBL/GenBank/DDBJ databases">
        <title>The novel representative of Negativicutes class, Anaeroselena agilis gen. nov. sp. nov.</title>
        <authorList>
            <person name="Prokofeva M.I."/>
            <person name="Elcheninov A.G."/>
            <person name="Klyukina A."/>
            <person name="Kublanov I.V."/>
            <person name="Frolov E.N."/>
            <person name="Podosokorskaya O.A."/>
        </authorList>
    </citation>
    <scope>NUCLEOTIDE SEQUENCE [LARGE SCALE GENOMIC DNA]</scope>
    <source>
        <strain evidence="8 9">4137-cl</strain>
    </source>
</reference>
<dbReference type="PANTHER" id="PTHR33885">
    <property type="entry name" value="PHAGE SHOCK PROTEIN C"/>
    <property type="match status" value="1"/>
</dbReference>
<keyword evidence="5 6" id="KW-0472">Membrane</keyword>
<evidence type="ECO:0000256" key="6">
    <source>
        <dbReference type="SAM" id="Phobius"/>
    </source>
</evidence>
<evidence type="ECO:0000313" key="9">
    <source>
        <dbReference type="Proteomes" id="UP001254848"/>
    </source>
</evidence>
<sequence>MLWLIRLGAYMLSGAVIWSFLHDGTGPVAYFPGGRHLVLDPDNGMVFGVCAGLGKYTGFDTTFIRLGWVLACLYRGVGVALYLLAFLLMPL</sequence>
<keyword evidence="9" id="KW-1185">Reference proteome</keyword>
<name>A0ABU3P266_9FIRM</name>
<comment type="caution">
    <text evidence="8">The sequence shown here is derived from an EMBL/GenBank/DDBJ whole genome shotgun (WGS) entry which is preliminary data.</text>
</comment>
<keyword evidence="2" id="KW-1003">Cell membrane</keyword>
<evidence type="ECO:0000256" key="1">
    <source>
        <dbReference type="ARBA" id="ARBA00004162"/>
    </source>
</evidence>
<dbReference type="InterPro" id="IPR052027">
    <property type="entry name" value="PspC"/>
</dbReference>
<dbReference type="RefSeq" id="WP_413781603.1">
    <property type="nucleotide sequence ID" value="NZ_JAUOZS010000001.1"/>
</dbReference>
<evidence type="ECO:0000256" key="3">
    <source>
        <dbReference type="ARBA" id="ARBA00022692"/>
    </source>
</evidence>
<keyword evidence="4 6" id="KW-1133">Transmembrane helix</keyword>
<evidence type="ECO:0000256" key="4">
    <source>
        <dbReference type="ARBA" id="ARBA00022989"/>
    </source>
</evidence>
<dbReference type="Proteomes" id="UP001254848">
    <property type="component" value="Unassembled WGS sequence"/>
</dbReference>